<keyword evidence="2" id="KW-1185">Reference proteome</keyword>
<dbReference type="EMBL" id="JAWDGP010005058">
    <property type="protein sequence ID" value="KAK3759943.1"/>
    <property type="molecule type" value="Genomic_DNA"/>
</dbReference>
<reference evidence="1" key="1">
    <citation type="journal article" date="2023" name="G3 (Bethesda)">
        <title>A reference genome for the long-term kleptoplast-retaining sea slug Elysia crispata morphotype clarki.</title>
        <authorList>
            <person name="Eastman K.E."/>
            <person name="Pendleton A.L."/>
            <person name="Shaikh M.A."/>
            <person name="Suttiyut T."/>
            <person name="Ogas R."/>
            <person name="Tomko P."/>
            <person name="Gavelis G."/>
            <person name="Widhalm J.R."/>
            <person name="Wisecaver J.H."/>
        </authorList>
    </citation>
    <scope>NUCLEOTIDE SEQUENCE</scope>
    <source>
        <strain evidence="1">ECLA1</strain>
    </source>
</reference>
<dbReference type="AlphaFoldDB" id="A0AAE1D862"/>
<evidence type="ECO:0000313" key="2">
    <source>
        <dbReference type="Proteomes" id="UP001283361"/>
    </source>
</evidence>
<protein>
    <submittedName>
        <fullName evidence="1">Uncharacterized protein</fullName>
    </submittedName>
</protein>
<name>A0AAE1D862_9GAST</name>
<dbReference type="Proteomes" id="UP001283361">
    <property type="component" value="Unassembled WGS sequence"/>
</dbReference>
<gene>
    <name evidence="1" type="ORF">RRG08_066608</name>
</gene>
<accession>A0AAE1D862</accession>
<comment type="caution">
    <text evidence="1">The sequence shown here is derived from an EMBL/GenBank/DDBJ whole genome shotgun (WGS) entry which is preliminary data.</text>
</comment>
<sequence length="140" mass="15514">MSTIFSPSAPVFSAENLCLVYLWYVPLLTMANQNYLLESVSEEIARLYYLYSDIAYTPTASIESNACNTELQKLFSVLKAMSKCDVHVNHSRGDLKTPNSSRSRLRRNPTPLANTFLARIRSENLADCQTAALSVGVSGV</sequence>
<proteinExistence type="predicted"/>
<evidence type="ECO:0000313" key="1">
    <source>
        <dbReference type="EMBL" id="KAK3759943.1"/>
    </source>
</evidence>
<organism evidence="1 2">
    <name type="scientific">Elysia crispata</name>
    <name type="common">lettuce slug</name>
    <dbReference type="NCBI Taxonomy" id="231223"/>
    <lineage>
        <taxon>Eukaryota</taxon>
        <taxon>Metazoa</taxon>
        <taxon>Spiralia</taxon>
        <taxon>Lophotrochozoa</taxon>
        <taxon>Mollusca</taxon>
        <taxon>Gastropoda</taxon>
        <taxon>Heterobranchia</taxon>
        <taxon>Euthyneura</taxon>
        <taxon>Panpulmonata</taxon>
        <taxon>Sacoglossa</taxon>
        <taxon>Placobranchoidea</taxon>
        <taxon>Plakobranchidae</taxon>
        <taxon>Elysia</taxon>
    </lineage>
</organism>